<dbReference type="EMBL" id="BAAAZH010000026">
    <property type="protein sequence ID" value="GAA4125194.1"/>
    <property type="molecule type" value="Genomic_DNA"/>
</dbReference>
<reference evidence="2" key="1">
    <citation type="journal article" date="2019" name="Int. J. Syst. Evol. Microbiol.">
        <title>The Global Catalogue of Microorganisms (GCM) 10K type strain sequencing project: providing services to taxonomists for standard genome sequencing and annotation.</title>
        <authorList>
            <consortium name="The Broad Institute Genomics Platform"/>
            <consortium name="The Broad Institute Genome Sequencing Center for Infectious Disease"/>
            <person name="Wu L."/>
            <person name="Ma J."/>
        </authorList>
    </citation>
    <scope>NUCLEOTIDE SEQUENCE [LARGE SCALE GENOMIC DNA]</scope>
    <source>
        <strain evidence="2">JCM 16703</strain>
    </source>
</reference>
<accession>A0ABP7XSN9</accession>
<evidence type="ECO:0008006" key="3">
    <source>
        <dbReference type="Google" id="ProtNLM"/>
    </source>
</evidence>
<sequence length="97" mass="10447">MAGPGIDVPGPALLADPRLLERTLADLSSAQLDALWETTGRTLVACGATPGSARRPARWAGEVVALRGAVLDRLERRERFRPRAARRRAGVTRATSF</sequence>
<evidence type="ECO:0000313" key="2">
    <source>
        <dbReference type="Proteomes" id="UP001501495"/>
    </source>
</evidence>
<gene>
    <name evidence="1" type="ORF">GCM10022215_33480</name>
</gene>
<comment type="caution">
    <text evidence="1">The sequence shown here is derived from an EMBL/GenBank/DDBJ whole genome shotgun (WGS) entry which is preliminary data.</text>
</comment>
<name>A0ABP7XSN9_9ACTN</name>
<organism evidence="1 2">
    <name type="scientific">Nocardioides fonticola</name>
    <dbReference type="NCBI Taxonomy" id="450363"/>
    <lineage>
        <taxon>Bacteria</taxon>
        <taxon>Bacillati</taxon>
        <taxon>Actinomycetota</taxon>
        <taxon>Actinomycetes</taxon>
        <taxon>Propionibacteriales</taxon>
        <taxon>Nocardioidaceae</taxon>
        <taxon>Nocardioides</taxon>
    </lineage>
</organism>
<evidence type="ECO:0000313" key="1">
    <source>
        <dbReference type="EMBL" id="GAA4125194.1"/>
    </source>
</evidence>
<keyword evidence="2" id="KW-1185">Reference proteome</keyword>
<dbReference type="Proteomes" id="UP001501495">
    <property type="component" value="Unassembled WGS sequence"/>
</dbReference>
<protein>
    <recommendedName>
        <fullName evidence="3">DUF222 domain-containing protein</fullName>
    </recommendedName>
</protein>
<proteinExistence type="predicted"/>
<dbReference type="RefSeq" id="WP_344734612.1">
    <property type="nucleotide sequence ID" value="NZ_BAAAZH010000026.1"/>
</dbReference>